<dbReference type="Proteomes" id="UP001307889">
    <property type="component" value="Chromosome 3"/>
</dbReference>
<dbReference type="PROSITE" id="PS00031">
    <property type="entry name" value="NUCLEAR_REC_DBD_1"/>
    <property type="match status" value="1"/>
</dbReference>
<evidence type="ECO:0000259" key="11">
    <source>
        <dbReference type="PROSITE" id="PS51030"/>
    </source>
</evidence>
<dbReference type="Pfam" id="PF00104">
    <property type="entry name" value="Hormone_recep"/>
    <property type="match status" value="1"/>
</dbReference>
<evidence type="ECO:0000256" key="10">
    <source>
        <dbReference type="RuleBase" id="RU004334"/>
    </source>
</evidence>
<dbReference type="InterPro" id="IPR001628">
    <property type="entry name" value="Znf_hrmn_rcpt"/>
</dbReference>
<dbReference type="Gene3D" id="3.30.50.10">
    <property type="entry name" value="Erythroid Transcription Factor GATA-1, subunit A"/>
    <property type="match status" value="1"/>
</dbReference>
<dbReference type="PROSITE" id="PS51030">
    <property type="entry name" value="NUCLEAR_REC_DBD_2"/>
    <property type="match status" value="1"/>
</dbReference>
<dbReference type="InterPro" id="IPR050274">
    <property type="entry name" value="Nuclear_hormone_rcpt_NR2"/>
</dbReference>
<name>A0ABN7AIS6_9HEMI</name>
<evidence type="ECO:0000256" key="5">
    <source>
        <dbReference type="ARBA" id="ARBA00023015"/>
    </source>
</evidence>
<feature type="domain" description="Nuclear receptor" evidence="11">
    <location>
        <begin position="33"/>
        <end position="108"/>
    </location>
</feature>
<evidence type="ECO:0000256" key="8">
    <source>
        <dbReference type="ARBA" id="ARBA00023170"/>
    </source>
</evidence>
<dbReference type="PANTHER" id="PTHR24083">
    <property type="entry name" value="NUCLEAR HORMONE RECEPTOR"/>
    <property type="match status" value="1"/>
</dbReference>
<accession>A0ABN7AIS6</accession>
<evidence type="ECO:0008006" key="15">
    <source>
        <dbReference type="Google" id="ProtNLM"/>
    </source>
</evidence>
<dbReference type="SMART" id="SM00399">
    <property type="entry name" value="ZnF_C4"/>
    <property type="match status" value="1"/>
</dbReference>
<dbReference type="InterPro" id="IPR000536">
    <property type="entry name" value="Nucl_hrmn_rcpt_lig-bd"/>
</dbReference>
<reference evidence="13 14" key="1">
    <citation type="submission" date="2023-09" db="EMBL/GenBank/DDBJ databases">
        <title>Nesidiocoris tenuis whole genome shotgun sequence.</title>
        <authorList>
            <person name="Shibata T."/>
            <person name="Shimoda M."/>
            <person name="Kobayashi T."/>
            <person name="Uehara T."/>
        </authorList>
    </citation>
    <scope>NUCLEOTIDE SEQUENCE [LARGE SCALE GENOMIC DNA]</scope>
    <source>
        <strain evidence="13 14">Japan</strain>
    </source>
</reference>
<organism evidence="13 14">
    <name type="scientific">Nesidiocoris tenuis</name>
    <dbReference type="NCBI Taxonomy" id="355587"/>
    <lineage>
        <taxon>Eukaryota</taxon>
        <taxon>Metazoa</taxon>
        <taxon>Ecdysozoa</taxon>
        <taxon>Arthropoda</taxon>
        <taxon>Hexapoda</taxon>
        <taxon>Insecta</taxon>
        <taxon>Pterygota</taxon>
        <taxon>Neoptera</taxon>
        <taxon>Paraneoptera</taxon>
        <taxon>Hemiptera</taxon>
        <taxon>Heteroptera</taxon>
        <taxon>Panheteroptera</taxon>
        <taxon>Cimicomorpha</taxon>
        <taxon>Miridae</taxon>
        <taxon>Dicyphina</taxon>
        <taxon>Nesidiocoris</taxon>
    </lineage>
</organism>
<gene>
    <name evidence="13" type="ORF">NTJ_04776</name>
</gene>
<evidence type="ECO:0000256" key="7">
    <source>
        <dbReference type="ARBA" id="ARBA00023163"/>
    </source>
</evidence>
<dbReference type="SMART" id="SM00430">
    <property type="entry name" value="HOLI"/>
    <property type="match status" value="1"/>
</dbReference>
<keyword evidence="5 10" id="KW-0805">Transcription regulation</keyword>
<dbReference type="Gene3D" id="1.10.565.10">
    <property type="entry name" value="Retinoid X Receptor"/>
    <property type="match status" value="1"/>
</dbReference>
<evidence type="ECO:0000256" key="4">
    <source>
        <dbReference type="ARBA" id="ARBA00022833"/>
    </source>
</evidence>
<keyword evidence="8 10" id="KW-0675">Receptor</keyword>
<feature type="domain" description="NR LBD" evidence="12">
    <location>
        <begin position="130"/>
        <end position="363"/>
    </location>
</feature>
<dbReference type="InterPro" id="IPR035500">
    <property type="entry name" value="NHR-like_dom_sf"/>
</dbReference>
<protein>
    <recommendedName>
        <fullName evidence="15">Nuclear receptor domain-containing protein</fullName>
    </recommendedName>
</protein>
<evidence type="ECO:0000256" key="3">
    <source>
        <dbReference type="ARBA" id="ARBA00022771"/>
    </source>
</evidence>
<evidence type="ECO:0000313" key="14">
    <source>
        <dbReference type="Proteomes" id="UP001307889"/>
    </source>
</evidence>
<dbReference type="InterPro" id="IPR013088">
    <property type="entry name" value="Znf_NHR/GATA"/>
</dbReference>
<dbReference type="InterPro" id="IPR001723">
    <property type="entry name" value="Nuclear_hrmn_rcpt"/>
</dbReference>
<keyword evidence="2 10" id="KW-0479">Metal-binding</keyword>
<evidence type="ECO:0000256" key="1">
    <source>
        <dbReference type="ARBA" id="ARBA00004123"/>
    </source>
</evidence>
<dbReference type="EMBL" id="AP028911">
    <property type="protein sequence ID" value="BES91968.1"/>
    <property type="molecule type" value="Genomic_DNA"/>
</dbReference>
<keyword evidence="7 10" id="KW-0804">Transcription</keyword>
<evidence type="ECO:0000256" key="9">
    <source>
        <dbReference type="ARBA" id="ARBA00023242"/>
    </source>
</evidence>
<evidence type="ECO:0000256" key="2">
    <source>
        <dbReference type="ARBA" id="ARBA00022723"/>
    </source>
</evidence>
<sequence length="423" mass="47261">MDVKELDADEHTQKWISRAIRDHLAADESWPTMCVCSICGDKATGKHYGVISCDGCKGFFRRSVRKNAVYTCRFSRKCVIDRDKRNQCRYCRLRKAFKIGMRCDAVQFERDKIKRRSEGKNSINKPEPPVELLSVAALRQAELSSTEHSMMTSSSEAEADSNKMPSIAELCEAARYKLCYLVDWARRITSFNSLPIEDQVTLLRSSLLQLFIFGAVRRTILTGDSRVNLGNGCYLNGKSSRKSGDALASLGSRVRDELVQPLSSTLIDDGEYAALKVIILFDPFAKPLTSRDDILKVRRQVHSGLQDYVSDRQYDYHGRFGDMLLVLPSLKVIASELSVIFSYSSNGEKPLDVGVVERTLRALLTTSTPKNGATAKSVPQPAVLSLKAGNQSTNGFTLYEDESESITIKLEPNSDYDDEEDSS</sequence>
<dbReference type="PRINTS" id="PR00398">
    <property type="entry name" value="STRDHORMONER"/>
</dbReference>
<keyword evidence="3 10" id="KW-0863">Zinc-finger</keyword>
<dbReference type="Pfam" id="PF00105">
    <property type="entry name" value="zf-C4"/>
    <property type="match status" value="1"/>
</dbReference>
<evidence type="ECO:0000259" key="12">
    <source>
        <dbReference type="PROSITE" id="PS51843"/>
    </source>
</evidence>
<evidence type="ECO:0000256" key="6">
    <source>
        <dbReference type="ARBA" id="ARBA00023125"/>
    </source>
</evidence>
<keyword evidence="14" id="KW-1185">Reference proteome</keyword>
<comment type="similarity">
    <text evidence="10">Belongs to the nuclear hormone receptor family.</text>
</comment>
<dbReference type="SUPFAM" id="SSF48508">
    <property type="entry name" value="Nuclear receptor ligand-binding domain"/>
    <property type="match status" value="1"/>
</dbReference>
<dbReference type="CDD" id="cd06960">
    <property type="entry name" value="NR_DBD_HNF4A"/>
    <property type="match status" value="1"/>
</dbReference>
<dbReference type="PROSITE" id="PS51843">
    <property type="entry name" value="NR_LBD"/>
    <property type="match status" value="1"/>
</dbReference>
<dbReference type="PRINTS" id="PR00047">
    <property type="entry name" value="STROIDFINGER"/>
</dbReference>
<dbReference type="SUPFAM" id="SSF57716">
    <property type="entry name" value="Glucocorticoid receptor-like (DNA-binding domain)"/>
    <property type="match status" value="1"/>
</dbReference>
<keyword evidence="6 10" id="KW-0238">DNA-binding</keyword>
<proteinExistence type="inferred from homology"/>
<evidence type="ECO:0000313" key="13">
    <source>
        <dbReference type="EMBL" id="BES91968.1"/>
    </source>
</evidence>
<comment type="subcellular location">
    <subcellularLocation>
        <location evidence="1 10">Nucleus</location>
    </subcellularLocation>
</comment>
<keyword evidence="9 10" id="KW-0539">Nucleus</keyword>
<keyword evidence="4 10" id="KW-0862">Zinc</keyword>
<dbReference type="InterPro" id="IPR049636">
    <property type="entry name" value="HNF4-like_DBD"/>
</dbReference>